<protein>
    <submittedName>
        <fullName evidence="2">Uncharacterized protein</fullName>
    </submittedName>
</protein>
<comment type="caution">
    <text evidence="2">The sequence shown here is derived from an EMBL/GenBank/DDBJ whole genome shotgun (WGS) entry which is preliminary data.</text>
</comment>
<dbReference type="EMBL" id="JACVVK020000662">
    <property type="protein sequence ID" value="KAK7458948.1"/>
    <property type="molecule type" value="Genomic_DNA"/>
</dbReference>
<accession>A0ABD0J4A7</accession>
<proteinExistence type="predicted"/>
<dbReference type="AlphaFoldDB" id="A0ABD0J4A7"/>
<sequence>MGPEERRTSLTVYVGSPAQEGLSVQTLSTDCVRSFSFVTTEQECFFNGRIERGRSRSGGQQENDLNPPSLWTSAETGAACLKRNRKRKHNTLACHPVTDFSSRLLPLLPPSLTVHSTLLLY</sequence>
<gene>
    <name evidence="2" type="ORF">BaRGS_00039079</name>
</gene>
<evidence type="ECO:0000256" key="1">
    <source>
        <dbReference type="SAM" id="MobiDB-lite"/>
    </source>
</evidence>
<organism evidence="2 3">
    <name type="scientific">Batillaria attramentaria</name>
    <dbReference type="NCBI Taxonomy" id="370345"/>
    <lineage>
        <taxon>Eukaryota</taxon>
        <taxon>Metazoa</taxon>
        <taxon>Spiralia</taxon>
        <taxon>Lophotrochozoa</taxon>
        <taxon>Mollusca</taxon>
        <taxon>Gastropoda</taxon>
        <taxon>Caenogastropoda</taxon>
        <taxon>Sorbeoconcha</taxon>
        <taxon>Cerithioidea</taxon>
        <taxon>Batillariidae</taxon>
        <taxon>Batillaria</taxon>
    </lineage>
</organism>
<evidence type="ECO:0000313" key="2">
    <source>
        <dbReference type="EMBL" id="KAK7458948.1"/>
    </source>
</evidence>
<keyword evidence="3" id="KW-1185">Reference proteome</keyword>
<name>A0ABD0J4A7_9CAEN</name>
<evidence type="ECO:0000313" key="3">
    <source>
        <dbReference type="Proteomes" id="UP001519460"/>
    </source>
</evidence>
<reference evidence="2 3" key="1">
    <citation type="journal article" date="2023" name="Sci. Data">
        <title>Genome assembly of the Korean intertidal mud-creeper Batillaria attramentaria.</title>
        <authorList>
            <person name="Patra A.K."/>
            <person name="Ho P.T."/>
            <person name="Jun S."/>
            <person name="Lee S.J."/>
            <person name="Kim Y."/>
            <person name="Won Y.J."/>
        </authorList>
    </citation>
    <scope>NUCLEOTIDE SEQUENCE [LARGE SCALE GENOMIC DNA]</scope>
    <source>
        <strain evidence="2">Wonlab-2016</strain>
    </source>
</reference>
<dbReference type="Proteomes" id="UP001519460">
    <property type="component" value="Unassembled WGS sequence"/>
</dbReference>
<feature type="region of interest" description="Disordered" evidence="1">
    <location>
        <begin position="51"/>
        <end position="71"/>
    </location>
</feature>